<gene>
    <name evidence="2" type="ORF">ETB97_004549</name>
</gene>
<dbReference type="Gene3D" id="3.30.360.10">
    <property type="entry name" value="Dihydrodipicolinate Reductase, domain 2"/>
    <property type="match status" value="1"/>
</dbReference>
<evidence type="ECO:0000313" key="2">
    <source>
        <dbReference type="EMBL" id="KAF5865338.1"/>
    </source>
</evidence>
<dbReference type="EMBL" id="SPNV01000021">
    <property type="protein sequence ID" value="KAF5865338.1"/>
    <property type="molecule type" value="Genomic_DNA"/>
</dbReference>
<dbReference type="Pfam" id="PF22685">
    <property type="entry name" value="Gal80p_C-like"/>
    <property type="match status" value="1"/>
</dbReference>
<evidence type="ECO:0000313" key="3">
    <source>
        <dbReference type="Proteomes" id="UP000541154"/>
    </source>
</evidence>
<reference evidence="2 3" key="1">
    <citation type="submission" date="2019-04" db="EMBL/GenBank/DDBJ databases">
        <title>Aspergillus burnettii sp. nov., novel species from soil in southeast Queensland.</title>
        <authorList>
            <person name="Gilchrist C.L.M."/>
            <person name="Pitt J.I."/>
            <person name="Lange L."/>
            <person name="Lacey H.J."/>
            <person name="Vuong D."/>
            <person name="Midgley D.J."/>
            <person name="Greenfield P."/>
            <person name="Bradbury M."/>
            <person name="Lacey E."/>
            <person name="Busk P.K."/>
            <person name="Pilgaard B."/>
            <person name="Chooi Y.H."/>
            <person name="Piggott A.M."/>
        </authorList>
    </citation>
    <scope>NUCLEOTIDE SEQUENCE [LARGE SCALE GENOMIC DNA]</scope>
    <source>
        <strain evidence="2 3">FRR 5400</strain>
    </source>
</reference>
<name>A0A8H6EB41_PETAA</name>
<comment type="caution">
    <text evidence="2">The sequence shown here is derived from an EMBL/GenBank/DDBJ whole genome shotgun (WGS) entry which is preliminary data.</text>
</comment>
<sequence>MDVSTQLLDRVMILSVLRQLFAGIYILESMCNFNTVDLVVCVVIVFSHYKLVKPAIERGGGDQNYNWLSISRWPCLLHIARFARRWEDWSSSSNAHYWQLYHRQDGERHTEGTKAQVTLTIYAGHTMDFVASLLGQPETVSAQLQTIWPYVDILDVHNIIDSHVKKAADDYASRHGVMNNNVKYTYILRGGDAFQEGDGLMWDIIGKEG</sequence>
<dbReference type="InterPro" id="IPR055080">
    <property type="entry name" value="Gal80p-like_C"/>
</dbReference>
<organism evidence="2 3">
    <name type="scientific">Petromyces alliaceus</name>
    <name type="common">Aspergillus alliaceus</name>
    <dbReference type="NCBI Taxonomy" id="209559"/>
    <lineage>
        <taxon>Eukaryota</taxon>
        <taxon>Fungi</taxon>
        <taxon>Dikarya</taxon>
        <taxon>Ascomycota</taxon>
        <taxon>Pezizomycotina</taxon>
        <taxon>Eurotiomycetes</taxon>
        <taxon>Eurotiomycetidae</taxon>
        <taxon>Eurotiales</taxon>
        <taxon>Aspergillaceae</taxon>
        <taxon>Aspergillus</taxon>
        <taxon>Aspergillus subgen. Circumdati</taxon>
    </lineage>
</organism>
<feature type="domain" description="Gal80p-like C-terminal" evidence="1">
    <location>
        <begin position="117"/>
        <end position="209"/>
    </location>
</feature>
<accession>A0A8H6EB41</accession>
<proteinExistence type="predicted"/>
<dbReference type="AlphaFoldDB" id="A0A8H6EB41"/>
<evidence type="ECO:0000259" key="1">
    <source>
        <dbReference type="Pfam" id="PF22685"/>
    </source>
</evidence>
<keyword evidence="3" id="KW-1185">Reference proteome</keyword>
<protein>
    <recommendedName>
        <fullName evidence="1">Gal80p-like C-terminal domain-containing protein</fullName>
    </recommendedName>
</protein>
<dbReference type="Proteomes" id="UP000541154">
    <property type="component" value="Unassembled WGS sequence"/>
</dbReference>